<feature type="domain" description="N-acetyltransferase" evidence="3">
    <location>
        <begin position="6"/>
        <end position="198"/>
    </location>
</feature>
<evidence type="ECO:0000313" key="5">
    <source>
        <dbReference type="Proteomes" id="UP000026249"/>
    </source>
</evidence>
<keyword evidence="5" id="KW-1185">Reference proteome</keyword>
<dbReference type="SUPFAM" id="SSF55729">
    <property type="entry name" value="Acyl-CoA N-acyltransferases (Nat)"/>
    <property type="match status" value="1"/>
</dbReference>
<keyword evidence="1" id="KW-0808">Transferase</keyword>
<evidence type="ECO:0000259" key="3">
    <source>
        <dbReference type="PROSITE" id="PS51186"/>
    </source>
</evidence>
<dbReference type="PROSITE" id="PS51186">
    <property type="entry name" value="GNAT"/>
    <property type="match status" value="1"/>
</dbReference>
<dbReference type="Pfam" id="PF00583">
    <property type="entry name" value="Acetyltransf_1"/>
    <property type="match status" value="1"/>
</dbReference>
<comment type="caution">
    <text evidence="4">The sequence shown here is derived from an EMBL/GenBank/DDBJ whole genome shotgun (WGS) entry which is preliminary data.</text>
</comment>
<sequence>MSRYRFEIRPGFPESARADVARLFWAAFSAKLIKVMGPDAKALAVLTLGLDPAYCLTAQDPQGRVLGAAGFKTADGAFVGGSMGDYRRVYGLFGGVWRALLLSTLEREVAQGCLLMDGIFVAPEARGKGIGTALLHAIKAEARARGQRSVRLDVIDSNTRARALYLSQGFEPGGRVTTGPLRHIFGFQSAQTMIWSLPPERIRDAASQRIDIDR</sequence>
<dbReference type="InterPro" id="IPR000182">
    <property type="entry name" value="GNAT_dom"/>
</dbReference>
<dbReference type="EMBL" id="JFKE01000005">
    <property type="protein sequence ID" value="KAJ55042.1"/>
    <property type="molecule type" value="Genomic_DNA"/>
</dbReference>
<protein>
    <recommendedName>
        <fullName evidence="3">N-acetyltransferase domain-containing protein</fullName>
    </recommendedName>
</protein>
<proteinExistence type="predicted"/>
<dbReference type="InterPro" id="IPR016181">
    <property type="entry name" value="Acyl_CoA_acyltransferase"/>
</dbReference>
<reference evidence="4 5" key="1">
    <citation type="submission" date="2014-03" db="EMBL/GenBank/DDBJ databases">
        <title>Draft Genome Sequence of Actibacterium mucosum KCTC 23349, a Marine Alphaproteobacterium with Complex Ionic Requirements Isolated from Mediterranean Seawater at Malvarrosa Beach, Valencia, Spain.</title>
        <authorList>
            <person name="Arahal D.R."/>
            <person name="Shao Z."/>
            <person name="Lai Q."/>
            <person name="Pujalte M.J."/>
        </authorList>
    </citation>
    <scope>NUCLEOTIDE SEQUENCE [LARGE SCALE GENOMIC DNA]</scope>
    <source>
        <strain evidence="4 5">KCTC 23349</strain>
    </source>
</reference>
<evidence type="ECO:0000256" key="2">
    <source>
        <dbReference type="ARBA" id="ARBA00023315"/>
    </source>
</evidence>
<dbReference type="PANTHER" id="PTHR43420">
    <property type="entry name" value="ACETYLTRANSFERASE"/>
    <property type="match status" value="1"/>
</dbReference>
<evidence type="ECO:0000313" key="4">
    <source>
        <dbReference type="EMBL" id="KAJ55042.1"/>
    </source>
</evidence>
<dbReference type="STRING" id="1454373.ACMU_14900"/>
<evidence type="ECO:0000256" key="1">
    <source>
        <dbReference type="ARBA" id="ARBA00022679"/>
    </source>
</evidence>
<accession>A0A037ZHM2</accession>
<gene>
    <name evidence="4" type="ORF">ACMU_14900</name>
</gene>
<dbReference type="Gene3D" id="3.40.630.30">
    <property type="match status" value="1"/>
</dbReference>
<keyword evidence="2" id="KW-0012">Acyltransferase</keyword>
<dbReference type="CDD" id="cd04301">
    <property type="entry name" value="NAT_SF"/>
    <property type="match status" value="1"/>
</dbReference>
<dbReference type="PANTHER" id="PTHR43420:SF44">
    <property type="entry name" value="ACETYLTRANSFERASE YPEA"/>
    <property type="match status" value="1"/>
</dbReference>
<dbReference type="Proteomes" id="UP000026249">
    <property type="component" value="Unassembled WGS sequence"/>
</dbReference>
<dbReference type="RefSeq" id="WP_035260221.1">
    <property type="nucleotide sequence ID" value="NZ_JFKE01000005.1"/>
</dbReference>
<dbReference type="InterPro" id="IPR050680">
    <property type="entry name" value="YpeA/RimI_acetyltransf"/>
</dbReference>
<dbReference type="AlphaFoldDB" id="A0A037ZHM2"/>
<name>A0A037ZHM2_9RHOB</name>
<dbReference type="GO" id="GO:0016747">
    <property type="term" value="F:acyltransferase activity, transferring groups other than amino-acyl groups"/>
    <property type="evidence" value="ECO:0007669"/>
    <property type="project" value="InterPro"/>
</dbReference>
<dbReference type="OrthoDB" id="273614at2"/>
<organism evidence="4 5">
    <name type="scientific">Actibacterium mucosum KCTC 23349</name>
    <dbReference type="NCBI Taxonomy" id="1454373"/>
    <lineage>
        <taxon>Bacteria</taxon>
        <taxon>Pseudomonadati</taxon>
        <taxon>Pseudomonadota</taxon>
        <taxon>Alphaproteobacteria</taxon>
        <taxon>Rhodobacterales</taxon>
        <taxon>Roseobacteraceae</taxon>
        <taxon>Actibacterium</taxon>
    </lineage>
</organism>